<evidence type="ECO:0000256" key="1">
    <source>
        <dbReference type="SAM" id="Phobius"/>
    </source>
</evidence>
<evidence type="ECO:0000313" key="2">
    <source>
        <dbReference type="EMBL" id="SEL10050.1"/>
    </source>
</evidence>
<keyword evidence="3" id="KW-1185">Reference proteome</keyword>
<reference evidence="3" key="1">
    <citation type="submission" date="2016-10" db="EMBL/GenBank/DDBJ databases">
        <authorList>
            <person name="Varghese N."/>
        </authorList>
    </citation>
    <scope>NUCLEOTIDE SEQUENCE [LARGE SCALE GENOMIC DNA]</scope>
    <source>
        <strain evidence="3">DSM 45096 / BCRC 16803 / CGMCC 4.1857 / CIP 109030 / JCM 12277 / KCTC 19219 / NBRC 100920 / 33214</strain>
    </source>
</reference>
<dbReference type="NCBIfam" id="NF047320">
    <property type="entry name" value="morpho_MmpB"/>
    <property type="match status" value="1"/>
</dbReference>
<dbReference type="EMBL" id="FOAZ01000005">
    <property type="protein sequence ID" value="SEL10050.1"/>
    <property type="molecule type" value="Genomic_DNA"/>
</dbReference>
<accession>A0A1H7MFE5</accession>
<sequence length="53" mass="5863">MRRARPAAHSGRMLWSDPADDTPAEAARMRELLRRVGILIALCSSLAMIVVMV</sequence>
<name>A0A1H7MFE5_STRJI</name>
<dbReference type="InterPro" id="IPR058070">
    <property type="entry name" value="MmpB-like"/>
</dbReference>
<feature type="transmembrane region" description="Helical" evidence="1">
    <location>
        <begin position="32"/>
        <end position="52"/>
    </location>
</feature>
<dbReference type="STRING" id="235985.SAMN05414137_105363"/>
<keyword evidence="1" id="KW-0472">Membrane</keyword>
<evidence type="ECO:0000313" key="3">
    <source>
        <dbReference type="Proteomes" id="UP000183015"/>
    </source>
</evidence>
<dbReference type="AlphaFoldDB" id="A0A1H7MFE5"/>
<dbReference type="Pfam" id="PF26627">
    <property type="entry name" value="MmpB"/>
    <property type="match status" value="1"/>
</dbReference>
<gene>
    <name evidence="2" type="ORF">SAMN05414137_105363</name>
</gene>
<keyword evidence="1" id="KW-1133">Transmembrane helix</keyword>
<dbReference type="eggNOG" id="ENOG5030NFN">
    <property type="taxonomic scope" value="Bacteria"/>
</dbReference>
<proteinExistence type="predicted"/>
<protein>
    <submittedName>
        <fullName evidence="2">Uncharacterized protein</fullName>
    </submittedName>
</protein>
<organism evidence="2 3">
    <name type="scientific">Streptacidiphilus jiangxiensis</name>
    <dbReference type="NCBI Taxonomy" id="235985"/>
    <lineage>
        <taxon>Bacteria</taxon>
        <taxon>Bacillati</taxon>
        <taxon>Actinomycetota</taxon>
        <taxon>Actinomycetes</taxon>
        <taxon>Kitasatosporales</taxon>
        <taxon>Streptomycetaceae</taxon>
        <taxon>Streptacidiphilus</taxon>
    </lineage>
</organism>
<keyword evidence="1" id="KW-0812">Transmembrane</keyword>
<dbReference type="Proteomes" id="UP000183015">
    <property type="component" value="Unassembled WGS sequence"/>
</dbReference>